<sequence length="582" mass="63413">MSLPMLVSGADCGPINPLQGLAKTFDRDRGLQQDHFGAGRAGSSREAFRSEQAAAPGLEQDAARFFSGGAQPALAGPSAFDLAALRSALPAPTRVVSPLQPQAKTPLAPWAADFLVQTPRQGQGQGLASPAHAVDAPRNQASAMHQMMPQAQPQISMYPIHQTPVFSPAGQVSHAQQQAQHVQIDQKLLDREFQFHQPQQGDPQQANQAEQQSRPAQPQDPDELARTAGLLVASVTHESNPKFKNSQFLGLMRQLRDRTVVLKGDEMVPNDGLVQQGSGAYQADLKGKGKAVYSGNLMQSQLSANVGQFTSDGTGQRIGPGFSEVQQERAVEDPNEAYFRQDNEEYIKYWNEQHRTQATASGVALEKQTHEWDHLQRDWDALEATDAGIRAVSNYQFQSGNPYLFGERSTDATHAHMMHGGQHRDPPSFESVLQLEAAVQRDPTNPRAWYELGVKQQENEREQPAIQALRRALELDPTHLPSWLALAVSHTNEGDRQGTYDAVRQWVDRNERYREAVASYRVGPGSTAASGSFDGLIGCLIAMANSDAGGTVDADIQIALAVLLNTNEVSGGHGTLSHCCRH</sequence>
<evidence type="ECO:0000313" key="1">
    <source>
        <dbReference type="EMBL" id="KAI0063624.1"/>
    </source>
</evidence>
<keyword evidence="2" id="KW-1185">Reference proteome</keyword>
<reference evidence="1" key="2">
    <citation type="journal article" date="2022" name="New Phytol.">
        <title>Evolutionary transition to the ectomycorrhizal habit in the genomes of a hyperdiverse lineage of mushroom-forming fungi.</title>
        <authorList>
            <person name="Looney B."/>
            <person name="Miyauchi S."/>
            <person name="Morin E."/>
            <person name="Drula E."/>
            <person name="Courty P.E."/>
            <person name="Kohler A."/>
            <person name="Kuo A."/>
            <person name="LaButti K."/>
            <person name="Pangilinan J."/>
            <person name="Lipzen A."/>
            <person name="Riley R."/>
            <person name="Andreopoulos W."/>
            <person name="He G."/>
            <person name="Johnson J."/>
            <person name="Nolan M."/>
            <person name="Tritt A."/>
            <person name="Barry K.W."/>
            <person name="Grigoriev I.V."/>
            <person name="Nagy L.G."/>
            <person name="Hibbett D."/>
            <person name="Henrissat B."/>
            <person name="Matheny P.B."/>
            <person name="Labbe J."/>
            <person name="Martin F.M."/>
        </authorList>
    </citation>
    <scope>NUCLEOTIDE SEQUENCE</scope>
    <source>
        <strain evidence="1">HHB10654</strain>
    </source>
</reference>
<dbReference type="Proteomes" id="UP000814140">
    <property type="component" value="Unassembled WGS sequence"/>
</dbReference>
<organism evidence="1 2">
    <name type="scientific">Artomyces pyxidatus</name>
    <dbReference type="NCBI Taxonomy" id="48021"/>
    <lineage>
        <taxon>Eukaryota</taxon>
        <taxon>Fungi</taxon>
        <taxon>Dikarya</taxon>
        <taxon>Basidiomycota</taxon>
        <taxon>Agaricomycotina</taxon>
        <taxon>Agaricomycetes</taxon>
        <taxon>Russulales</taxon>
        <taxon>Auriscalpiaceae</taxon>
        <taxon>Artomyces</taxon>
    </lineage>
</organism>
<dbReference type="EMBL" id="MU277202">
    <property type="protein sequence ID" value="KAI0063624.1"/>
    <property type="molecule type" value="Genomic_DNA"/>
</dbReference>
<reference evidence="1" key="1">
    <citation type="submission" date="2021-03" db="EMBL/GenBank/DDBJ databases">
        <authorList>
            <consortium name="DOE Joint Genome Institute"/>
            <person name="Ahrendt S."/>
            <person name="Looney B.P."/>
            <person name="Miyauchi S."/>
            <person name="Morin E."/>
            <person name="Drula E."/>
            <person name="Courty P.E."/>
            <person name="Chicoki N."/>
            <person name="Fauchery L."/>
            <person name="Kohler A."/>
            <person name="Kuo A."/>
            <person name="Labutti K."/>
            <person name="Pangilinan J."/>
            <person name="Lipzen A."/>
            <person name="Riley R."/>
            <person name="Andreopoulos W."/>
            <person name="He G."/>
            <person name="Johnson J."/>
            <person name="Barry K.W."/>
            <person name="Grigoriev I.V."/>
            <person name="Nagy L."/>
            <person name="Hibbett D."/>
            <person name="Henrissat B."/>
            <person name="Matheny P.B."/>
            <person name="Labbe J."/>
            <person name="Martin F."/>
        </authorList>
    </citation>
    <scope>NUCLEOTIDE SEQUENCE</scope>
    <source>
        <strain evidence="1">HHB10654</strain>
    </source>
</reference>
<comment type="caution">
    <text evidence="1">The sequence shown here is derived from an EMBL/GenBank/DDBJ whole genome shotgun (WGS) entry which is preliminary data.</text>
</comment>
<name>A0ACB8T452_9AGAM</name>
<gene>
    <name evidence="1" type="ORF">BV25DRAFT_1824189</name>
</gene>
<protein>
    <submittedName>
        <fullName evidence="1">Uncharacterized protein</fullName>
    </submittedName>
</protein>
<evidence type="ECO:0000313" key="2">
    <source>
        <dbReference type="Proteomes" id="UP000814140"/>
    </source>
</evidence>
<proteinExistence type="predicted"/>
<accession>A0ACB8T452</accession>